<feature type="domain" description="NmrA-like" evidence="1">
    <location>
        <begin position="3"/>
        <end position="232"/>
    </location>
</feature>
<organism evidence="2 3">
    <name type="scientific">Phascolomyces articulosus</name>
    <dbReference type="NCBI Taxonomy" id="60185"/>
    <lineage>
        <taxon>Eukaryota</taxon>
        <taxon>Fungi</taxon>
        <taxon>Fungi incertae sedis</taxon>
        <taxon>Mucoromycota</taxon>
        <taxon>Mucoromycotina</taxon>
        <taxon>Mucoromycetes</taxon>
        <taxon>Mucorales</taxon>
        <taxon>Lichtheimiaceae</taxon>
        <taxon>Phascolomyces</taxon>
    </lineage>
</organism>
<dbReference type="PANTHER" id="PTHR43162:SF1">
    <property type="entry name" value="PRESTALK A DIFFERENTIATION PROTEIN A"/>
    <property type="match status" value="1"/>
</dbReference>
<dbReference type="Pfam" id="PF05368">
    <property type="entry name" value="NmrA"/>
    <property type="match status" value="1"/>
</dbReference>
<comment type="caution">
    <text evidence="2">The sequence shown here is derived from an EMBL/GenBank/DDBJ whole genome shotgun (WGS) entry which is preliminary data.</text>
</comment>
<name>A0AAD5PDY7_9FUNG</name>
<accession>A0AAD5PDY7</accession>
<keyword evidence="3" id="KW-1185">Reference proteome</keyword>
<dbReference type="InterPro" id="IPR051604">
    <property type="entry name" value="Ergot_Alk_Oxidoreductase"/>
</dbReference>
<dbReference type="AlphaFoldDB" id="A0AAD5PDY7"/>
<dbReference type="SUPFAM" id="SSF51735">
    <property type="entry name" value="NAD(P)-binding Rossmann-fold domains"/>
    <property type="match status" value="1"/>
</dbReference>
<evidence type="ECO:0000313" key="2">
    <source>
        <dbReference type="EMBL" id="KAI9263261.1"/>
    </source>
</evidence>
<reference evidence="2" key="2">
    <citation type="submission" date="2023-02" db="EMBL/GenBank/DDBJ databases">
        <authorList>
            <consortium name="DOE Joint Genome Institute"/>
            <person name="Mondo S.J."/>
            <person name="Chang Y."/>
            <person name="Wang Y."/>
            <person name="Ahrendt S."/>
            <person name="Andreopoulos W."/>
            <person name="Barry K."/>
            <person name="Beard J."/>
            <person name="Benny G.L."/>
            <person name="Blankenship S."/>
            <person name="Bonito G."/>
            <person name="Cuomo C."/>
            <person name="Desiro A."/>
            <person name="Gervers K.A."/>
            <person name="Hundley H."/>
            <person name="Kuo A."/>
            <person name="LaButti K."/>
            <person name="Lang B.F."/>
            <person name="Lipzen A."/>
            <person name="O'Donnell K."/>
            <person name="Pangilinan J."/>
            <person name="Reynolds N."/>
            <person name="Sandor L."/>
            <person name="Smith M.W."/>
            <person name="Tsang A."/>
            <person name="Grigoriev I.V."/>
            <person name="Stajich J.E."/>
            <person name="Spatafora J.W."/>
        </authorList>
    </citation>
    <scope>NUCLEOTIDE SEQUENCE</scope>
    <source>
        <strain evidence="2">RSA 2281</strain>
    </source>
</reference>
<dbReference type="PANTHER" id="PTHR43162">
    <property type="match status" value="1"/>
</dbReference>
<evidence type="ECO:0000313" key="3">
    <source>
        <dbReference type="Proteomes" id="UP001209540"/>
    </source>
</evidence>
<reference evidence="2" key="1">
    <citation type="journal article" date="2022" name="IScience">
        <title>Evolution of zygomycete secretomes and the origins of terrestrial fungal ecologies.</title>
        <authorList>
            <person name="Chang Y."/>
            <person name="Wang Y."/>
            <person name="Mondo S."/>
            <person name="Ahrendt S."/>
            <person name="Andreopoulos W."/>
            <person name="Barry K."/>
            <person name="Beard J."/>
            <person name="Benny G.L."/>
            <person name="Blankenship S."/>
            <person name="Bonito G."/>
            <person name="Cuomo C."/>
            <person name="Desiro A."/>
            <person name="Gervers K.A."/>
            <person name="Hundley H."/>
            <person name="Kuo A."/>
            <person name="LaButti K."/>
            <person name="Lang B.F."/>
            <person name="Lipzen A."/>
            <person name="O'Donnell K."/>
            <person name="Pangilinan J."/>
            <person name="Reynolds N."/>
            <person name="Sandor L."/>
            <person name="Smith M.E."/>
            <person name="Tsang A."/>
            <person name="Grigoriev I.V."/>
            <person name="Stajich J.E."/>
            <person name="Spatafora J.W."/>
        </authorList>
    </citation>
    <scope>NUCLEOTIDE SEQUENCE</scope>
    <source>
        <strain evidence="2">RSA 2281</strain>
    </source>
</reference>
<dbReference type="Proteomes" id="UP001209540">
    <property type="component" value="Unassembled WGS sequence"/>
</dbReference>
<dbReference type="EMBL" id="JAIXMP010000013">
    <property type="protein sequence ID" value="KAI9263261.1"/>
    <property type="molecule type" value="Genomic_DNA"/>
</dbReference>
<protein>
    <recommendedName>
        <fullName evidence="1">NmrA-like domain-containing protein</fullName>
    </recommendedName>
</protein>
<dbReference type="InterPro" id="IPR036291">
    <property type="entry name" value="NAD(P)-bd_dom_sf"/>
</dbReference>
<dbReference type="InterPro" id="IPR008030">
    <property type="entry name" value="NmrA-like"/>
</dbReference>
<dbReference type="Gene3D" id="3.40.50.720">
    <property type="entry name" value="NAD(P)-binding Rossmann-like Domain"/>
    <property type="match status" value="1"/>
</dbReference>
<sequence length="283" mass="31624">MSSERILVTGATGQVGSRVVQELLKRGVKVTVYVRSPEKVPEDPNITIVQGDFSDLTPLENALAGHTRLFLLVFKVPETFKVKHVIAQKAYAAGVKQIVDLGSIRLPWRAFNLLESHQKAEKLIFDIPNRGSYVSLRPTNFTSNITYVADSIKQNNTLIDSAGAEELQEFITPQDIAVVAANIFVDPIEKHSDSAYELIGDLITPTRRAEVLAKALGRPITYSQLPVQVLYNQFFELVKSHDVAFFITTYQRSNPVSRGLPILLGREPQTFEDWVSQNIEAFQ</sequence>
<evidence type="ECO:0000259" key="1">
    <source>
        <dbReference type="Pfam" id="PF05368"/>
    </source>
</evidence>
<dbReference type="Gene3D" id="3.90.25.10">
    <property type="entry name" value="UDP-galactose 4-epimerase, domain 1"/>
    <property type="match status" value="1"/>
</dbReference>
<proteinExistence type="predicted"/>
<gene>
    <name evidence="2" type="ORF">BDA99DRAFT_509729</name>
</gene>